<sequence length="173" mass="19543">MNDILEKQRTSVTWSELQYNCYVSLWVSWIGGTIEVGGGSEIGTYKLVHLPINHSIVVTDILIRSRHTAYWLFDFLEKASSVKTQGLNQKTISNDTTTTTAFHLSTVTTNTTRTIATSRKTPIVETTERLSSGTLCTCSCNKYIMTEDELITKIALLRSEQSIDPKLTNKYRR</sequence>
<gene>
    <name evidence="1" type="ORF">MEDL_64196</name>
</gene>
<name>A0A8S3VG71_MYTED</name>
<accession>A0A8S3VG71</accession>
<comment type="caution">
    <text evidence="1">The sequence shown here is derived from an EMBL/GenBank/DDBJ whole genome shotgun (WGS) entry which is preliminary data.</text>
</comment>
<dbReference type="Proteomes" id="UP000683360">
    <property type="component" value="Unassembled WGS sequence"/>
</dbReference>
<dbReference type="OrthoDB" id="6193751at2759"/>
<evidence type="ECO:0000313" key="1">
    <source>
        <dbReference type="EMBL" id="CAG2252618.1"/>
    </source>
</evidence>
<organism evidence="1 2">
    <name type="scientific">Mytilus edulis</name>
    <name type="common">Blue mussel</name>
    <dbReference type="NCBI Taxonomy" id="6550"/>
    <lineage>
        <taxon>Eukaryota</taxon>
        <taxon>Metazoa</taxon>
        <taxon>Spiralia</taxon>
        <taxon>Lophotrochozoa</taxon>
        <taxon>Mollusca</taxon>
        <taxon>Bivalvia</taxon>
        <taxon>Autobranchia</taxon>
        <taxon>Pteriomorphia</taxon>
        <taxon>Mytilida</taxon>
        <taxon>Mytiloidea</taxon>
        <taxon>Mytilidae</taxon>
        <taxon>Mytilinae</taxon>
        <taxon>Mytilus</taxon>
    </lineage>
</organism>
<dbReference type="AlphaFoldDB" id="A0A8S3VG71"/>
<protein>
    <submittedName>
        <fullName evidence="1">Uncharacterized protein</fullName>
    </submittedName>
</protein>
<evidence type="ECO:0000313" key="2">
    <source>
        <dbReference type="Proteomes" id="UP000683360"/>
    </source>
</evidence>
<proteinExistence type="predicted"/>
<reference evidence="1" key="1">
    <citation type="submission" date="2021-03" db="EMBL/GenBank/DDBJ databases">
        <authorList>
            <person name="Bekaert M."/>
        </authorList>
    </citation>
    <scope>NUCLEOTIDE SEQUENCE</scope>
</reference>
<dbReference type="EMBL" id="CAJPWZ010003126">
    <property type="protein sequence ID" value="CAG2252618.1"/>
    <property type="molecule type" value="Genomic_DNA"/>
</dbReference>
<keyword evidence="2" id="KW-1185">Reference proteome</keyword>